<comment type="caution">
    <text evidence="5">The sequence shown here is derived from an EMBL/GenBank/DDBJ whole genome shotgun (WGS) entry which is preliminary data.</text>
</comment>
<evidence type="ECO:0000313" key="5">
    <source>
        <dbReference type="EMBL" id="PYE90533.1"/>
    </source>
</evidence>
<evidence type="ECO:0000259" key="4">
    <source>
        <dbReference type="PROSITE" id="PS50956"/>
    </source>
</evidence>
<reference evidence="5 6" key="1">
    <citation type="submission" date="2018-06" db="EMBL/GenBank/DDBJ databases">
        <title>Genomic Encyclopedia of Type Strains, Phase III (KMG-III): the genomes of soil and plant-associated and newly described type strains.</title>
        <authorList>
            <person name="Whitman W."/>
        </authorList>
    </citation>
    <scope>NUCLEOTIDE SEQUENCE [LARGE SCALE GENOMIC DNA]</scope>
    <source>
        <strain evidence="5 6">ORS 1419</strain>
    </source>
</reference>
<dbReference type="InterPro" id="IPR000524">
    <property type="entry name" value="Tscrpt_reg_HTH_GntR"/>
</dbReference>
<dbReference type="GO" id="GO:0005829">
    <property type="term" value="C:cytosol"/>
    <property type="evidence" value="ECO:0007669"/>
    <property type="project" value="TreeGrafter"/>
</dbReference>
<dbReference type="SUPFAM" id="SSF46785">
    <property type="entry name" value="Winged helix' DNA-binding domain"/>
    <property type="match status" value="1"/>
</dbReference>
<dbReference type="InterPro" id="IPR019888">
    <property type="entry name" value="Tscrpt_reg_AsnC-like"/>
</dbReference>
<keyword evidence="2" id="KW-0238">DNA-binding</keyword>
<gene>
    <name evidence="5" type="ORF">C7477_101207</name>
</gene>
<dbReference type="InterPro" id="IPR036388">
    <property type="entry name" value="WH-like_DNA-bd_sf"/>
</dbReference>
<dbReference type="GO" id="GO:0003700">
    <property type="term" value="F:DNA-binding transcription factor activity"/>
    <property type="evidence" value="ECO:0007669"/>
    <property type="project" value="InterPro"/>
</dbReference>
<evidence type="ECO:0000256" key="3">
    <source>
        <dbReference type="ARBA" id="ARBA00023163"/>
    </source>
</evidence>
<dbReference type="GO" id="GO:0043200">
    <property type="term" value="P:response to amino acid"/>
    <property type="evidence" value="ECO:0007669"/>
    <property type="project" value="TreeGrafter"/>
</dbReference>
<keyword evidence="6" id="KW-1185">Reference proteome</keyword>
<keyword evidence="1" id="KW-0805">Transcription regulation</keyword>
<organism evidence="5 6">
    <name type="scientific">Phyllobacterium leguminum</name>
    <dbReference type="NCBI Taxonomy" id="314237"/>
    <lineage>
        <taxon>Bacteria</taxon>
        <taxon>Pseudomonadati</taxon>
        <taxon>Pseudomonadota</taxon>
        <taxon>Alphaproteobacteria</taxon>
        <taxon>Hyphomicrobiales</taxon>
        <taxon>Phyllobacteriaceae</taxon>
        <taxon>Phyllobacterium</taxon>
    </lineage>
</organism>
<dbReference type="Pfam" id="PF13404">
    <property type="entry name" value="HTH_AsnC-type"/>
    <property type="match status" value="1"/>
</dbReference>
<keyword evidence="3" id="KW-0804">Transcription</keyword>
<dbReference type="Proteomes" id="UP000247454">
    <property type="component" value="Unassembled WGS sequence"/>
</dbReference>
<protein>
    <submittedName>
        <fullName evidence="5">AsnC family transcriptional regulator</fullName>
    </submittedName>
</protein>
<feature type="domain" description="HTH asnC-type" evidence="4">
    <location>
        <begin position="23"/>
        <end position="81"/>
    </location>
</feature>
<dbReference type="AlphaFoldDB" id="A0A318T7J2"/>
<dbReference type="InterPro" id="IPR000485">
    <property type="entry name" value="AsnC-type_HTH_dom"/>
</dbReference>
<name>A0A318T7J2_9HYPH</name>
<dbReference type="InterPro" id="IPR019887">
    <property type="entry name" value="Tscrpt_reg_AsnC/Lrp_C"/>
</dbReference>
<dbReference type="PROSITE" id="PS50956">
    <property type="entry name" value="HTH_ASNC_2"/>
    <property type="match status" value="1"/>
</dbReference>
<dbReference type="InterPro" id="IPR019885">
    <property type="entry name" value="Tscrpt_reg_HTH_AsnC-type_CS"/>
</dbReference>
<dbReference type="EMBL" id="QJTF01000001">
    <property type="protein sequence ID" value="PYE90533.1"/>
    <property type="molecule type" value="Genomic_DNA"/>
</dbReference>
<dbReference type="InterPro" id="IPR036390">
    <property type="entry name" value="WH_DNA-bd_sf"/>
</dbReference>
<proteinExistence type="predicted"/>
<accession>A0A318T7J2</accession>
<evidence type="ECO:0000313" key="6">
    <source>
        <dbReference type="Proteomes" id="UP000247454"/>
    </source>
</evidence>
<dbReference type="PANTHER" id="PTHR30154">
    <property type="entry name" value="LEUCINE-RESPONSIVE REGULATORY PROTEIN"/>
    <property type="match status" value="1"/>
</dbReference>
<dbReference type="InterPro" id="IPR011008">
    <property type="entry name" value="Dimeric_a/b-barrel"/>
</dbReference>
<dbReference type="PANTHER" id="PTHR30154:SF53">
    <property type="entry name" value="HTH-TYPE TRANSCRIPTIONAL REGULATOR LRPC"/>
    <property type="match status" value="1"/>
</dbReference>
<dbReference type="PROSITE" id="PS00519">
    <property type="entry name" value="HTH_ASNC_1"/>
    <property type="match status" value="1"/>
</dbReference>
<dbReference type="SMART" id="SM00344">
    <property type="entry name" value="HTH_ASNC"/>
    <property type="match status" value="1"/>
</dbReference>
<evidence type="ECO:0000256" key="1">
    <source>
        <dbReference type="ARBA" id="ARBA00023015"/>
    </source>
</evidence>
<dbReference type="PRINTS" id="PR00035">
    <property type="entry name" value="HTHGNTR"/>
</dbReference>
<dbReference type="Gene3D" id="3.30.70.920">
    <property type="match status" value="1"/>
</dbReference>
<evidence type="ECO:0000256" key="2">
    <source>
        <dbReference type="ARBA" id="ARBA00023125"/>
    </source>
</evidence>
<dbReference type="PRINTS" id="PR00033">
    <property type="entry name" value="HTHASNC"/>
</dbReference>
<dbReference type="GO" id="GO:0043565">
    <property type="term" value="F:sequence-specific DNA binding"/>
    <property type="evidence" value="ECO:0007669"/>
    <property type="project" value="InterPro"/>
</dbReference>
<sequence length="159" mass="17620">MTKSPCHFSETTPIYGIMTTDADHQLLALLRENARASTAELARRLGVSRTTVQSRIERLEHRGVIKGYTVRLAPEHERNLVKAHVLVTALPKLAPRVESALRGMMAVRTLHSVSGNFDMIVIIEAPSIRELDVVLDAIGALEGVERTMSSIILSTRIER</sequence>
<dbReference type="Pfam" id="PF01037">
    <property type="entry name" value="AsnC_trans_reg"/>
    <property type="match status" value="1"/>
</dbReference>
<dbReference type="SUPFAM" id="SSF54909">
    <property type="entry name" value="Dimeric alpha+beta barrel"/>
    <property type="match status" value="1"/>
</dbReference>
<dbReference type="Gene3D" id="1.10.10.10">
    <property type="entry name" value="Winged helix-like DNA-binding domain superfamily/Winged helix DNA-binding domain"/>
    <property type="match status" value="1"/>
</dbReference>